<accession>A0ABT1T1J9</accession>
<feature type="region of interest" description="Disordered" evidence="1">
    <location>
        <begin position="20"/>
        <end position="42"/>
    </location>
</feature>
<dbReference type="EMBL" id="JANHOH010000001">
    <property type="protein sequence ID" value="MCQ6958466.1"/>
    <property type="molecule type" value="Genomic_DNA"/>
</dbReference>
<gene>
    <name evidence="3" type="ORF">NPE20_10870</name>
</gene>
<proteinExistence type="predicted"/>
<dbReference type="RefSeq" id="WP_256538636.1">
    <property type="nucleotide sequence ID" value="NZ_JANHOH010000001.1"/>
</dbReference>
<evidence type="ECO:0000313" key="4">
    <source>
        <dbReference type="Proteomes" id="UP001204376"/>
    </source>
</evidence>
<evidence type="ECO:0000256" key="1">
    <source>
        <dbReference type="SAM" id="MobiDB-lite"/>
    </source>
</evidence>
<keyword evidence="4" id="KW-1185">Reference proteome</keyword>
<comment type="caution">
    <text evidence="3">The sequence shown here is derived from an EMBL/GenBank/DDBJ whole genome shotgun (WGS) entry which is preliminary data.</text>
</comment>
<dbReference type="Gene3D" id="1.20.1260.10">
    <property type="match status" value="1"/>
</dbReference>
<dbReference type="Proteomes" id="UP001204376">
    <property type="component" value="Unassembled WGS sequence"/>
</dbReference>
<feature type="domain" description="DUF4142" evidence="2">
    <location>
        <begin position="62"/>
        <end position="196"/>
    </location>
</feature>
<evidence type="ECO:0000313" key="3">
    <source>
        <dbReference type="EMBL" id="MCQ6958466.1"/>
    </source>
</evidence>
<dbReference type="PANTHER" id="PTHR38593:SF1">
    <property type="entry name" value="BLR2558 PROTEIN"/>
    <property type="match status" value="1"/>
</dbReference>
<dbReference type="PROSITE" id="PS51257">
    <property type="entry name" value="PROKAR_LIPOPROTEIN"/>
    <property type="match status" value="1"/>
</dbReference>
<dbReference type="InterPro" id="IPR025419">
    <property type="entry name" value="DUF4142"/>
</dbReference>
<reference evidence="3 4" key="1">
    <citation type="submission" date="2022-07" db="EMBL/GenBank/DDBJ databases">
        <title>Mucilaginibacter sp. JC4.</title>
        <authorList>
            <person name="Le V."/>
            <person name="Ko S.-R."/>
            <person name="Ahn C.-Y."/>
            <person name="Oh H.-M."/>
        </authorList>
    </citation>
    <scope>NUCLEOTIDE SEQUENCE [LARGE SCALE GENOMIC DNA]</scope>
    <source>
        <strain evidence="3 4">JC4</strain>
    </source>
</reference>
<organism evidence="3 4">
    <name type="scientific">Mucilaginibacter aquariorum</name>
    <dbReference type="NCBI Taxonomy" id="2967225"/>
    <lineage>
        <taxon>Bacteria</taxon>
        <taxon>Pseudomonadati</taxon>
        <taxon>Bacteroidota</taxon>
        <taxon>Sphingobacteriia</taxon>
        <taxon>Sphingobacteriales</taxon>
        <taxon>Sphingobacteriaceae</taxon>
        <taxon>Mucilaginibacter</taxon>
    </lineage>
</organism>
<dbReference type="PANTHER" id="PTHR38593">
    <property type="entry name" value="BLR2558 PROTEIN"/>
    <property type="match status" value="1"/>
</dbReference>
<protein>
    <submittedName>
        <fullName evidence="3">DUF4142 domain-containing protein</fullName>
    </submittedName>
</protein>
<name>A0ABT1T1J9_9SPHI</name>
<dbReference type="Pfam" id="PF13628">
    <property type="entry name" value="DUF4142"/>
    <property type="match status" value="1"/>
</dbReference>
<evidence type="ECO:0000259" key="2">
    <source>
        <dbReference type="Pfam" id="PF13628"/>
    </source>
</evidence>
<sequence>MKNVLKFLSGIVIIAAASCSGNGSKSTADSDSTANYSSNSTDAAIDSNKKELKAKDSTEVKADYEYAVKAANGGMMEVELGKLAQQKAITPQVLAFGKMMVTDHSKANTELKGIAAAKFITLPAILSNDLQKDYDDMAKLGKAEFEKAYTDYMVKDHKEDIEEFQKEAKDGKDTVLKAFAAKHVPILQHHLEMAQNASDVVKNKK</sequence>
<dbReference type="InterPro" id="IPR012347">
    <property type="entry name" value="Ferritin-like"/>
</dbReference>